<dbReference type="EMBL" id="CP002363">
    <property type="protein sequence ID" value="ADV65538.1"/>
    <property type="molecule type" value="Genomic_DNA"/>
</dbReference>
<dbReference type="AlphaFoldDB" id="E8R773"/>
<dbReference type="RefSeq" id="WP_013562760.1">
    <property type="nucleotide sequence ID" value="NC_014961.1"/>
</dbReference>
<dbReference type="GeneID" id="10153961"/>
<proteinExistence type="predicted"/>
<dbReference type="STRING" id="765177.Desmu_1242"/>
<gene>
    <name evidence="1" type="ordered locus">Desmu_1242</name>
</gene>
<dbReference type="OrthoDB" id="381153at2157"/>
<reference evidence="1 2" key="2">
    <citation type="journal article" date="2011" name="Stand. Genomic Sci.">
        <title>Complete genome sequence of Desulfurococcus mucosus type strain (O7/1).</title>
        <authorList>
            <person name="Wirth R."/>
            <person name="Chertkov O."/>
            <person name="Held B."/>
            <person name="Lapidus A."/>
            <person name="Nolan M."/>
            <person name="Lucas S."/>
            <person name="Hammon N."/>
            <person name="Deshpande S."/>
            <person name="Cheng J.F."/>
            <person name="Tapia R."/>
            <person name="Han C."/>
            <person name="Goodwin L."/>
            <person name="Pitluck S."/>
            <person name="Liolios K."/>
            <person name="Ioanna P."/>
            <person name="Ivanova N."/>
            <person name="Mavromatis K."/>
            <person name="Mikhailova N."/>
            <person name="Pati A."/>
            <person name="Chen A."/>
            <person name="Palaniappan K."/>
            <person name="Land M."/>
            <person name="Hauser L."/>
            <person name="Chang Y.J."/>
            <person name="Jeffries C.D."/>
            <person name="Bilek Y."/>
            <person name="Hader T."/>
            <person name="Rohde M."/>
            <person name="Spring S."/>
            <person name="Sikorski J."/>
            <person name="Goker M."/>
            <person name="Woyke T."/>
            <person name="Bristow J."/>
            <person name="Eisen J.A."/>
            <person name="Markowitz V."/>
            <person name="Hugenholtz P."/>
            <person name="Kyrpides N.C."/>
            <person name="Klenk H.P."/>
        </authorList>
    </citation>
    <scope>NUCLEOTIDE SEQUENCE [LARGE SCALE GENOMIC DNA]</scope>
    <source>
        <strain evidence="2">ATCC 35584 / DSM 2162 / JCM 9187 / O7/1</strain>
    </source>
</reference>
<dbReference type="Proteomes" id="UP000001068">
    <property type="component" value="Chromosome"/>
</dbReference>
<organism evidence="1 2">
    <name type="scientific">Desulfurococcus mucosus (strain ATCC 35584 / DSM 2162 / JCM 9187 / O7/1)</name>
    <dbReference type="NCBI Taxonomy" id="765177"/>
    <lineage>
        <taxon>Archaea</taxon>
        <taxon>Thermoproteota</taxon>
        <taxon>Thermoprotei</taxon>
        <taxon>Desulfurococcales</taxon>
        <taxon>Desulfurococcaceae</taxon>
        <taxon>Desulfurococcus</taxon>
    </lineage>
</organism>
<accession>E8R773</accession>
<dbReference type="KEGG" id="dmu:Desmu_1242"/>
<name>E8R773_DESM0</name>
<keyword evidence="2" id="KW-1185">Reference proteome</keyword>
<sequence>MSRNTILEFSRLGDGLYRVFFLGRSIYLEMYLCRKKHGSLGEEVSELGLEGAASIIPRSMVSNPSQIVQGAIHLSIYGDKLSRFRNKGLLLMMLSTGHQQLSTLLQEAEKRFLEDEEYYLVKVYTGGGSDHAVSTMVRKPGNCRIVETPLCSEDCAGLLVKNLYALLALV</sequence>
<dbReference type="eggNOG" id="arCOG08879">
    <property type="taxonomic scope" value="Archaea"/>
</dbReference>
<dbReference type="HOGENOM" id="CLU_133598_0_0_2"/>
<evidence type="ECO:0000313" key="2">
    <source>
        <dbReference type="Proteomes" id="UP000001068"/>
    </source>
</evidence>
<evidence type="ECO:0000313" key="1">
    <source>
        <dbReference type="EMBL" id="ADV65538.1"/>
    </source>
</evidence>
<protein>
    <submittedName>
        <fullName evidence="1">Uncharacterized protein</fullName>
    </submittedName>
</protein>
<reference evidence="2" key="1">
    <citation type="submission" date="2010-11" db="EMBL/GenBank/DDBJ databases">
        <title>The complete genome of Desulfurococcus mucosus DSM 2162.</title>
        <authorList>
            <consortium name="US DOE Joint Genome Institute (JGI-PGF)"/>
            <person name="Lucas S."/>
            <person name="Copeland A."/>
            <person name="Lapidus A."/>
            <person name="Bruce D."/>
            <person name="Goodwin L."/>
            <person name="Pitluck S."/>
            <person name="Kyrpides N."/>
            <person name="Mavromatis K."/>
            <person name="Pagani I."/>
            <person name="Ivanova N."/>
            <person name="Ovchinnikova G."/>
            <person name="Chertkov O."/>
            <person name="Held B."/>
            <person name="Brettin T."/>
            <person name="Detter J.C."/>
            <person name="Tapia R."/>
            <person name="Han C."/>
            <person name="Land M."/>
            <person name="Hauser L."/>
            <person name="Markowitz V."/>
            <person name="Cheng J.-F."/>
            <person name="Hugenholtz P."/>
            <person name="Woyke T."/>
            <person name="Wu D."/>
            <person name="Wirth R."/>
            <person name="Bilek Y."/>
            <person name="Hader T."/>
            <person name="Klenk H.-P."/>
            <person name="Eisen J.A."/>
        </authorList>
    </citation>
    <scope>NUCLEOTIDE SEQUENCE [LARGE SCALE GENOMIC DNA]</scope>
    <source>
        <strain evidence="2">ATCC 35584 / DSM 2162 / JCM 9187 / O7/1</strain>
    </source>
</reference>